<dbReference type="EMBL" id="VOSO01000014">
    <property type="protein sequence ID" value="MCC7659934.1"/>
    <property type="molecule type" value="Genomic_DNA"/>
</dbReference>
<dbReference type="Pfam" id="PF06992">
    <property type="entry name" value="Phage_lambda_P"/>
    <property type="match status" value="1"/>
</dbReference>
<evidence type="ECO:0000313" key="2">
    <source>
        <dbReference type="EMBL" id="MCC7659934.1"/>
    </source>
</evidence>
<dbReference type="InterPro" id="IPR009731">
    <property type="entry name" value="P-like"/>
</dbReference>
<name>A0ABS8J7E2_9GAMM</name>
<proteinExistence type="predicted"/>
<accession>A0ABS8J7E2</accession>
<protein>
    <submittedName>
        <fullName evidence="2">Replication protein</fullName>
    </submittedName>
</protein>
<evidence type="ECO:0000256" key="1">
    <source>
        <dbReference type="SAM" id="MobiDB-lite"/>
    </source>
</evidence>
<comment type="caution">
    <text evidence="2">The sequence shown here is derived from an EMBL/GenBank/DDBJ whole genome shotgun (WGS) entry which is preliminary data.</text>
</comment>
<organism evidence="2 3">
    <name type="scientific">Serratia montpellierensis</name>
    <dbReference type="NCBI Taxonomy" id="2598730"/>
    <lineage>
        <taxon>Bacteria</taxon>
        <taxon>Pseudomonadati</taxon>
        <taxon>Pseudomonadota</taxon>
        <taxon>Gammaproteobacteria</taxon>
        <taxon>Enterobacterales</taxon>
        <taxon>Yersiniaceae</taxon>
        <taxon>Serratia</taxon>
    </lineage>
</organism>
<reference evidence="2 3" key="1">
    <citation type="submission" date="2019-08" db="EMBL/GenBank/DDBJ databases">
        <title>Genome sequencing of Psyttalia spp.-associated microbial isolates reveals a potentially novel species in the Serratia genus.</title>
        <authorList>
            <person name="Tannieres-Laurent M."/>
            <person name="Sparks M.E."/>
            <person name="Blackburn M.B."/>
            <person name="Gundersen-Rindal D.E."/>
            <person name="Bon M.-C."/>
        </authorList>
    </citation>
    <scope>NUCLEOTIDE SEQUENCE [LARGE SCALE GENOMIC DNA]</scope>
    <source>
        <strain evidence="3">Pon4B</strain>
    </source>
</reference>
<sequence>MRPDTPQQPLPLSSRSGPHETQNGSDRAWLLWETMAGIYANRWVTKNGVAPSTIWGQTISKFSDDQLAYAARRCMERCSVGNHWPPDLAEFTAIVGECMANPFGLSADDVMTEYRRWRNESWRFDGADSFDWRHPVLFQICPELRRAGVERKLGHNELAALAGRLLTKWAKQVEMGFSIPPVRKANALENRPPGDAQVADTDGRYQRKGMEMIEKIRSVIKRDCS</sequence>
<gene>
    <name evidence="2" type="ORF">FUU20_14450</name>
</gene>
<evidence type="ECO:0000313" key="3">
    <source>
        <dbReference type="Proteomes" id="UP001199135"/>
    </source>
</evidence>
<feature type="region of interest" description="Disordered" evidence="1">
    <location>
        <begin position="1"/>
        <end position="24"/>
    </location>
</feature>
<dbReference type="Proteomes" id="UP001199135">
    <property type="component" value="Unassembled WGS sequence"/>
</dbReference>
<keyword evidence="3" id="KW-1185">Reference proteome</keyword>